<dbReference type="SMART" id="SM00737">
    <property type="entry name" value="ML"/>
    <property type="match status" value="1"/>
</dbReference>
<dbReference type="AlphaFoldDB" id="A0A6J0AJU6"/>
<dbReference type="GO" id="GO:0009898">
    <property type="term" value="C:cytoplasmic side of plasma membrane"/>
    <property type="evidence" value="ECO:0007669"/>
    <property type="project" value="TreeGrafter"/>
</dbReference>
<evidence type="ECO:0000313" key="4">
    <source>
        <dbReference type="Proteomes" id="UP001652581"/>
    </source>
</evidence>
<dbReference type="CTD" id="2760"/>
<dbReference type="InterPro" id="IPR036846">
    <property type="entry name" value="GM2-AP_sf"/>
</dbReference>
<evidence type="ECO:0000256" key="2">
    <source>
        <dbReference type="SAM" id="SignalP"/>
    </source>
</evidence>
<gene>
    <name evidence="5" type="primary">GM2A</name>
</gene>
<dbReference type="GO" id="GO:0005319">
    <property type="term" value="F:lipid transporter activity"/>
    <property type="evidence" value="ECO:0007669"/>
    <property type="project" value="TreeGrafter"/>
</dbReference>
<protein>
    <submittedName>
        <fullName evidence="5">Ganglioside GM2 activator</fullName>
    </submittedName>
</protein>
<keyword evidence="1 2" id="KW-0732">Signal</keyword>
<keyword evidence="4" id="KW-1185">Reference proteome</keyword>
<dbReference type="GO" id="GO:0008047">
    <property type="term" value="F:enzyme activator activity"/>
    <property type="evidence" value="ECO:0007669"/>
    <property type="project" value="InterPro"/>
</dbReference>
<dbReference type="GO" id="GO:0006689">
    <property type="term" value="P:ganglioside catabolic process"/>
    <property type="evidence" value="ECO:0007669"/>
    <property type="project" value="InterPro"/>
</dbReference>
<dbReference type="SUPFAM" id="SSF63707">
    <property type="entry name" value="Ganglioside M2 (gm2) activator"/>
    <property type="match status" value="1"/>
</dbReference>
<proteinExistence type="predicted"/>
<name>A0A6J0AJU6_VICPA</name>
<dbReference type="PANTHER" id="PTHR17357">
    <property type="entry name" value="GM2 GANGLIOSIDE ACTIVATOR PROTEIN"/>
    <property type="match status" value="1"/>
</dbReference>
<feature type="domain" description="MD-2-related lipid-recognition" evidence="3">
    <location>
        <begin position="35"/>
        <end position="187"/>
    </location>
</feature>
<dbReference type="PANTHER" id="PTHR17357:SF0">
    <property type="entry name" value="GANGLIOSIDE GM2 ACTIVATOR"/>
    <property type="match status" value="1"/>
</dbReference>
<evidence type="ECO:0000256" key="1">
    <source>
        <dbReference type="ARBA" id="ARBA00022729"/>
    </source>
</evidence>
<reference evidence="5" key="1">
    <citation type="submission" date="2025-08" db="UniProtKB">
        <authorList>
            <consortium name="RefSeq"/>
        </authorList>
    </citation>
    <scope>IDENTIFICATION</scope>
</reference>
<feature type="chain" id="PRO_5026785515" evidence="2">
    <location>
        <begin position="25"/>
        <end position="192"/>
    </location>
</feature>
<dbReference type="InterPro" id="IPR028996">
    <property type="entry name" value="GM2-AP"/>
</dbReference>
<evidence type="ECO:0000259" key="3">
    <source>
        <dbReference type="SMART" id="SM00737"/>
    </source>
</evidence>
<evidence type="ECO:0000313" key="5">
    <source>
        <dbReference type="RefSeq" id="XP_015094861.1"/>
    </source>
</evidence>
<accession>A0A6J0AJU6</accession>
<dbReference type="RefSeq" id="XP_015094861.1">
    <property type="nucleotide sequence ID" value="XM_015239375.3"/>
</dbReference>
<dbReference type="Proteomes" id="UP001652581">
    <property type="component" value="Chromosome 3"/>
</dbReference>
<dbReference type="Gene3D" id="2.70.220.10">
    <property type="entry name" value="Ganglioside GM2 activator"/>
    <property type="match status" value="1"/>
</dbReference>
<dbReference type="KEGG" id="vpc:102540962"/>
<dbReference type="GeneID" id="102540962"/>
<organism evidence="4 5">
    <name type="scientific">Vicugna pacos</name>
    <name type="common">Alpaca</name>
    <name type="synonym">Lama pacos</name>
    <dbReference type="NCBI Taxonomy" id="30538"/>
    <lineage>
        <taxon>Eukaryota</taxon>
        <taxon>Metazoa</taxon>
        <taxon>Chordata</taxon>
        <taxon>Craniata</taxon>
        <taxon>Vertebrata</taxon>
        <taxon>Euteleostomi</taxon>
        <taxon>Mammalia</taxon>
        <taxon>Eutheria</taxon>
        <taxon>Laurasiatheria</taxon>
        <taxon>Artiodactyla</taxon>
        <taxon>Tylopoda</taxon>
        <taxon>Camelidae</taxon>
        <taxon>Vicugna</taxon>
    </lineage>
</organism>
<dbReference type="OrthoDB" id="6409159at2759"/>
<dbReference type="InParanoid" id="A0A6J0AJU6"/>
<sequence length="192" mass="20718">MSPLLQPAFLISLGLLLAGPAATANRPPLLGGFSWENCGEEKDPVVLNNLILEPDPIKIPGTVTVSVDVKTIIRLNSPQKVELTVEKEVAGIWIKIPCVEQTGSCIYENICDTLDDLIPPGSPCPEPLHTYGLPCHCPLKAGVYIMPRSNIELPSLQLPAWLSTGNYRIKSKLSSGGNHLACVKISFSLKAR</sequence>
<dbReference type="Pfam" id="PF02221">
    <property type="entry name" value="E1_DerP2_DerF2"/>
    <property type="match status" value="1"/>
</dbReference>
<dbReference type="InterPro" id="IPR003172">
    <property type="entry name" value="ML_dom"/>
</dbReference>
<dbReference type="FunCoup" id="A0A6J0AJU6">
    <property type="interactions" value="299"/>
</dbReference>
<feature type="signal peptide" evidence="2">
    <location>
        <begin position="1"/>
        <end position="24"/>
    </location>
</feature>